<name>A0AAD6UPP9_9AGAR</name>
<accession>A0AAD6UPP9</accession>
<protein>
    <recommendedName>
        <fullName evidence="4">Protein kinase domain-containing protein</fullName>
    </recommendedName>
</protein>
<organism evidence="2 3">
    <name type="scientific">Mycena pura</name>
    <dbReference type="NCBI Taxonomy" id="153505"/>
    <lineage>
        <taxon>Eukaryota</taxon>
        <taxon>Fungi</taxon>
        <taxon>Dikarya</taxon>
        <taxon>Basidiomycota</taxon>
        <taxon>Agaricomycotina</taxon>
        <taxon>Agaricomycetes</taxon>
        <taxon>Agaricomycetidae</taxon>
        <taxon>Agaricales</taxon>
        <taxon>Marasmiineae</taxon>
        <taxon>Mycenaceae</taxon>
        <taxon>Mycena</taxon>
    </lineage>
</organism>
<reference evidence="2" key="1">
    <citation type="submission" date="2023-03" db="EMBL/GenBank/DDBJ databases">
        <title>Massive genome expansion in bonnet fungi (Mycena s.s.) driven by repeated elements and novel gene families across ecological guilds.</title>
        <authorList>
            <consortium name="Lawrence Berkeley National Laboratory"/>
            <person name="Harder C.B."/>
            <person name="Miyauchi S."/>
            <person name="Viragh M."/>
            <person name="Kuo A."/>
            <person name="Thoen E."/>
            <person name="Andreopoulos B."/>
            <person name="Lu D."/>
            <person name="Skrede I."/>
            <person name="Drula E."/>
            <person name="Henrissat B."/>
            <person name="Morin E."/>
            <person name="Kohler A."/>
            <person name="Barry K."/>
            <person name="LaButti K."/>
            <person name="Morin E."/>
            <person name="Salamov A."/>
            <person name="Lipzen A."/>
            <person name="Mereny Z."/>
            <person name="Hegedus B."/>
            <person name="Baldrian P."/>
            <person name="Stursova M."/>
            <person name="Weitz H."/>
            <person name="Taylor A."/>
            <person name="Grigoriev I.V."/>
            <person name="Nagy L.G."/>
            <person name="Martin F."/>
            <person name="Kauserud H."/>
        </authorList>
    </citation>
    <scope>NUCLEOTIDE SEQUENCE</scope>
    <source>
        <strain evidence="2">9144</strain>
    </source>
</reference>
<feature type="compositionally biased region" description="Basic and acidic residues" evidence="1">
    <location>
        <begin position="329"/>
        <end position="344"/>
    </location>
</feature>
<comment type="caution">
    <text evidence="2">The sequence shown here is derived from an EMBL/GenBank/DDBJ whole genome shotgun (WGS) entry which is preliminary data.</text>
</comment>
<dbReference type="SUPFAM" id="SSF56112">
    <property type="entry name" value="Protein kinase-like (PK-like)"/>
    <property type="match status" value="1"/>
</dbReference>
<feature type="region of interest" description="Disordered" evidence="1">
    <location>
        <begin position="329"/>
        <end position="384"/>
    </location>
</feature>
<evidence type="ECO:0000313" key="3">
    <source>
        <dbReference type="Proteomes" id="UP001219525"/>
    </source>
</evidence>
<evidence type="ECO:0000313" key="2">
    <source>
        <dbReference type="EMBL" id="KAJ7192136.1"/>
    </source>
</evidence>
<gene>
    <name evidence="2" type="ORF">GGX14DRAFT_578442</name>
</gene>
<dbReference type="Proteomes" id="UP001219525">
    <property type="component" value="Unassembled WGS sequence"/>
</dbReference>
<evidence type="ECO:0008006" key="4">
    <source>
        <dbReference type="Google" id="ProtNLM"/>
    </source>
</evidence>
<feature type="compositionally biased region" description="Low complexity" evidence="1">
    <location>
        <begin position="352"/>
        <end position="372"/>
    </location>
</feature>
<sequence length="584" mass="64047">MTTQAPSRILRCQLLPQPIEVEEGITSATGFTRITEGQMNAALTRKLSVPKGWSIDLGLADNLVRAVERDLDSLLMDQPVLADRLRAAVTKFEQLWEWMLGPDAMDDGGREAATTQSSRIIFGQFLPDAWKCIVDAAYDNNMIAAKPLVRGASKKKIMNAFEIDHRVVASDSVPLAVEDKRPSLFPGAVKELTRRGLACRVAAVEVAGGGLKAPDHQRNWWIIANKGALYAAAYQTNWVVFAGLTAYCVGVRIGDHMLWCPVYNRRREGDEVRPHSVDGVRRIFGDEQQPPRDDLLLLFLAILVRAMGGQHSYLTSWFPTLHSLTLKAPDGEPKDGDVFDKYGRDTIGTEESTSGSSSDPDTSGDYSPGSDSSDGHHGMSRHAPECGATTISYGDHRVNGTSHGDLARSAGYWVEIREHISDGCHGAVFSGVLHHNGAFVAAIAVKVSDDTEILLREFQSYMKVQKQMGTYLAKCYGVCVVRETAFLVTALVQDRNGARKLGLADRGAAYAALRKLHQGGYRHNDLVDGGQRIRNILWANTGRPVLIDLVTVTRHACDGSCDELTNFRKALGLSQHQARIWARG</sequence>
<dbReference type="EMBL" id="JARJCW010000124">
    <property type="protein sequence ID" value="KAJ7192136.1"/>
    <property type="molecule type" value="Genomic_DNA"/>
</dbReference>
<keyword evidence="3" id="KW-1185">Reference proteome</keyword>
<evidence type="ECO:0000256" key="1">
    <source>
        <dbReference type="SAM" id="MobiDB-lite"/>
    </source>
</evidence>
<dbReference type="AlphaFoldDB" id="A0AAD6UPP9"/>
<proteinExistence type="predicted"/>
<dbReference type="InterPro" id="IPR011009">
    <property type="entry name" value="Kinase-like_dom_sf"/>
</dbReference>
<dbReference type="Gene3D" id="1.10.510.10">
    <property type="entry name" value="Transferase(Phosphotransferase) domain 1"/>
    <property type="match status" value="1"/>
</dbReference>